<dbReference type="GeneID" id="85349785"/>
<dbReference type="AlphaFoldDB" id="A0AA39T3R9"/>
<gene>
    <name evidence="1" type="ORF">EV420DRAFT_1181998</name>
</gene>
<comment type="caution">
    <text evidence="1">The sequence shown here is derived from an EMBL/GenBank/DDBJ whole genome shotgun (WGS) entry which is preliminary data.</text>
</comment>
<proteinExistence type="predicted"/>
<dbReference type="EMBL" id="JAUEPS010000009">
    <property type="protein sequence ID" value="KAK0462341.1"/>
    <property type="molecule type" value="Genomic_DNA"/>
</dbReference>
<keyword evidence="2" id="KW-1185">Reference proteome</keyword>
<evidence type="ECO:0000313" key="2">
    <source>
        <dbReference type="Proteomes" id="UP001175211"/>
    </source>
</evidence>
<dbReference type="RefSeq" id="XP_060333953.1">
    <property type="nucleotide sequence ID" value="XM_060466237.1"/>
</dbReference>
<evidence type="ECO:0008006" key="3">
    <source>
        <dbReference type="Google" id="ProtNLM"/>
    </source>
</evidence>
<dbReference type="Proteomes" id="UP001175211">
    <property type="component" value="Unassembled WGS sequence"/>
</dbReference>
<evidence type="ECO:0000313" key="1">
    <source>
        <dbReference type="EMBL" id="KAK0462341.1"/>
    </source>
</evidence>
<name>A0AA39T3R9_ARMTA</name>
<accession>A0AA39T3R9</accession>
<protein>
    <recommendedName>
        <fullName evidence="3">F-box domain-containing protein</fullName>
    </recommendedName>
</protein>
<reference evidence="1" key="1">
    <citation type="submission" date="2023-06" db="EMBL/GenBank/DDBJ databases">
        <authorList>
            <consortium name="Lawrence Berkeley National Laboratory"/>
            <person name="Ahrendt S."/>
            <person name="Sahu N."/>
            <person name="Indic B."/>
            <person name="Wong-Bajracharya J."/>
            <person name="Merenyi Z."/>
            <person name="Ke H.-M."/>
            <person name="Monk M."/>
            <person name="Kocsube S."/>
            <person name="Drula E."/>
            <person name="Lipzen A."/>
            <person name="Balint B."/>
            <person name="Henrissat B."/>
            <person name="Andreopoulos B."/>
            <person name="Martin F.M."/>
            <person name="Harder C.B."/>
            <person name="Rigling D."/>
            <person name="Ford K.L."/>
            <person name="Foster G.D."/>
            <person name="Pangilinan J."/>
            <person name="Papanicolaou A."/>
            <person name="Barry K."/>
            <person name="LaButti K."/>
            <person name="Viragh M."/>
            <person name="Koriabine M."/>
            <person name="Yan M."/>
            <person name="Riley R."/>
            <person name="Champramary S."/>
            <person name="Plett K.L."/>
            <person name="Tsai I.J."/>
            <person name="Slot J."/>
            <person name="Sipos G."/>
            <person name="Plett J."/>
            <person name="Nagy L.G."/>
            <person name="Grigoriev I.V."/>
        </authorList>
    </citation>
    <scope>NUCLEOTIDE SEQUENCE</scope>
    <source>
        <strain evidence="1">CCBAS 213</strain>
    </source>
</reference>
<organism evidence="1 2">
    <name type="scientific">Armillaria tabescens</name>
    <name type="common">Ringless honey mushroom</name>
    <name type="synonym">Agaricus tabescens</name>
    <dbReference type="NCBI Taxonomy" id="1929756"/>
    <lineage>
        <taxon>Eukaryota</taxon>
        <taxon>Fungi</taxon>
        <taxon>Dikarya</taxon>
        <taxon>Basidiomycota</taxon>
        <taxon>Agaricomycotina</taxon>
        <taxon>Agaricomycetes</taxon>
        <taxon>Agaricomycetidae</taxon>
        <taxon>Agaricales</taxon>
        <taxon>Marasmiineae</taxon>
        <taxon>Physalacriaceae</taxon>
        <taxon>Desarmillaria</taxon>
    </lineage>
</organism>
<sequence>MQRSIQEKKDLLHREKERVLAAIDDSERVFSPLRRVPVEILAQIFHHTIEFPIHRTQNPFSHASAWDFHFTNNPMWTIEAVSMQWRMVVMSLPELWSYINIVSDYLDGHTFRCLSEQHRRLQDRPLSVCIAERNEDQTTKFPVRWLAKILFMIPLHQRTSPFPQFKDIPPSQTLTTLLTLPGKPFTSFP</sequence>